<proteinExistence type="predicted"/>
<dbReference type="EMBL" id="JAPDRQ010000035">
    <property type="protein sequence ID" value="KAJ9659936.1"/>
    <property type="molecule type" value="Genomic_DNA"/>
</dbReference>
<protein>
    <submittedName>
        <fullName evidence="1">Uncharacterized protein</fullName>
    </submittedName>
</protein>
<comment type="caution">
    <text evidence="1">The sequence shown here is derived from an EMBL/GenBank/DDBJ whole genome shotgun (WGS) entry which is preliminary data.</text>
</comment>
<accession>A0ACC3ADH3</accession>
<evidence type="ECO:0000313" key="2">
    <source>
        <dbReference type="Proteomes" id="UP001172386"/>
    </source>
</evidence>
<keyword evidence="2" id="KW-1185">Reference proteome</keyword>
<evidence type="ECO:0000313" key="1">
    <source>
        <dbReference type="EMBL" id="KAJ9659936.1"/>
    </source>
</evidence>
<sequence>MGVFYQTIPPSLQHWILTQKCFWVATAPLSNQGHINVSPKGGPYFGVIDEKTFWYQDLSGSGSETIAHLHEPGNGRIVIMLNAFDGPPKIVRLWGKGRVLERETSEYDTFISEQNIETLPGTRSIIIVDIHQVGSSCGFSVPYYDFKDFRPILNDFYEKKHKKFLAGDKKESMDRYWAYKNAWSIDGLPGMKRGLEVGRRDNVEPLKKMVGPLAPKNGARSGIDGFTLEQVVIIFIVAFIAGVMAATLSSDVFRNLLALIPPQQRQAIWLPRSMK</sequence>
<organism evidence="1 2">
    <name type="scientific">Neophaeococcomyces mojaviensis</name>
    <dbReference type="NCBI Taxonomy" id="3383035"/>
    <lineage>
        <taxon>Eukaryota</taxon>
        <taxon>Fungi</taxon>
        <taxon>Dikarya</taxon>
        <taxon>Ascomycota</taxon>
        <taxon>Pezizomycotina</taxon>
        <taxon>Eurotiomycetes</taxon>
        <taxon>Chaetothyriomycetidae</taxon>
        <taxon>Chaetothyriales</taxon>
        <taxon>Chaetothyriales incertae sedis</taxon>
        <taxon>Neophaeococcomyces</taxon>
    </lineage>
</organism>
<dbReference type="Proteomes" id="UP001172386">
    <property type="component" value="Unassembled WGS sequence"/>
</dbReference>
<gene>
    <name evidence="1" type="ORF">H2198_002826</name>
</gene>
<name>A0ACC3ADH3_9EURO</name>
<reference evidence="1" key="1">
    <citation type="submission" date="2022-10" db="EMBL/GenBank/DDBJ databases">
        <title>Culturing micro-colonial fungi from biological soil crusts in the Mojave desert and describing Neophaeococcomyces mojavensis, and introducing the new genera and species Taxawa tesnikishii.</title>
        <authorList>
            <person name="Kurbessoian T."/>
            <person name="Stajich J.E."/>
        </authorList>
    </citation>
    <scope>NUCLEOTIDE SEQUENCE</scope>
    <source>
        <strain evidence="1">JES_112</strain>
    </source>
</reference>